<dbReference type="SUPFAM" id="SSF51445">
    <property type="entry name" value="(Trans)glycosidases"/>
    <property type="match status" value="1"/>
</dbReference>
<feature type="region of interest" description="Disordered" evidence="17">
    <location>
        <begin position="1"/>
        <end position="34"/>
    </location>
</feature>
<dbReference type="InterPro" id="IPR026891">
    <property type="entry name" value="Fn3-like"/>
</dbReference>
<dbReference type="GO" id="GO:0009251">
    <property type="term" value="P:glucan catabolic process"/>
    <property type="evidence" value="ECO:0007669"/>
    <property type="project" value="TreeGrafter"/>
</dbReference>
<feature type="compositionally biased region" description="Polar residues" evidence="17">
    <location>
        <begin position="1"/>
        <end position="18"/>
    </location>
</feature>
<name>A0AAN9YQR8_9PEZI</name>
<organism evidence="20 21">
    <name type="scientific">Diatrype stigma</name>
    <dbReference type="NCBI Taxonomy" id="117547"/>
    <lineage>
        <taxon>Eukaryota</taxon>
        <taxon>Fungi</taxon>
        <taxon>Dikarya</taxon>
        <taxon>Ascomycota</taxon>
        <taxon>Pezizomycotina</taxon>
        <taxon>Sordariomycetes</taxon>
        <taxon>Xylariomycetidae</taxon>
        <taxon>Xylariales</taxon>
        <taxon>Diatrypaceae</taxon>
        <taxon>Diatrype</taxon>
    </lineage>
</organism>
<dbReference type="Proteomes" id="UP001320420">
    <property type="component" value="Unassembled WGS sequence"/>
</dbReference>
<dbReference type="InterPro" id="IPR002772">
    <property type="entry name" value="Glyco_hydro_3_C"/>
</dbReference>
<evidence type="ECO:0000256" key="6">
    <source>
        <dbReference type="ARBA" id="ARBA00022692"/>
    </source>
</evidence>
<dbReference type="InterPro" id="IPR019800">
    <property type="entry name" value="Glyco_hydro_3_AS"/>
</dbReference>
<dbReference type="FunFam" id="3.20.20.300:FF:000002">
    <property type="entry name" value="Probable beta-glucosidase"/>
    <property type="match status" value="1"/>
</dbReference>
<keyword evidence="8" id="KW-0735">Signal-anchor</keyword>
<comment type="similarity">
    <text evidence="4 16">Belongs to the glycosyl hydrolase 3 family.</text>
</comment>
<dbReference type="Gene3D" id="3.40.50.1700">
    <property type="entry name" value="Glycoside hydrolase family 3 C-terminal domain"/>
    <property type="match status" value="1"/>
</dbReference>
<evidence type="ECO:0000313" key="20">
    <source>
        <dbReference type="EMBL" id="KAK7751097.1"/>
    </source>
</evidence>
<evidence type="ECO:0000256" key="12">
    <source>
        <dbReference type="ARBA" id="ARBA00023277"/>
    </source>
</evidence>
<evidence type="ECO:0000256" key="7">
    <source>
        <dbReference type="ARBA" id="ARBA00022801"/>
    </source>
</evidence>
<keyword evidence="10 18" id="KW-0472">Membrane</keyword>
<dbReference type="InterPro" id="IPR013783">
    <property type="entry name" value="Ig-like_fold"/>
</dbReference>
<dbReference type="Pfam" id="PF14310">
    <property type="entry name" value="Fn3-like"/>
    <property type="match status" value="1"/>
</dbReference>
<dbReference type="EC" id="3.2.1.21" evidence="16"/>
<keyword evidence="21" id="KW-1185">Reference proteome</keyword>
<dbReference type="SUPFAM" id="SSF52279">
    <property type="entry name" value="Beta-D-glucan exohydrolase, C-terminal domain"/>
    <property type="match status" value="1"/>
</dbReference>
<comment type="catalytic activity">
    <reaction evidence="1 16">
        <text>Hydrolysis of terminal, non-reducing beta-D-glucosyl residues with release of beta-D-glucose.</text>
        <dbReference type="EC" id="3.2.1.21"/>
    </reaction>
</comment>
<evidence type="ECO:0000256" key="13">
    <source>
        <dbReference type="ARBA" id="ARBA00023295"/>
    </source>
</evidence>
<proteinExistence type="inferred from homology"/>
<feature type="transmembrane region" description="Helical" evidence="18">
    <location>
        <begin position="80"/>
        <end position="102"/>
    </location>
</feature>
<reference evidence="20 21" key="1">
    <citation type="submission" date="2024-02" db="EMBL/GenBank/DDBJ databases">
        <title>De novo assembly and annotation of 12 fungi associated with fruit tree decline syndrome in Ontario, Canada.</title>
        <authorList>
            <person name="Sulman M."/>
            <person name="Ellouze W."/>
            <person name="Ilyukhin E."/>
        </authorList>
    </citation>
    <scope>NUCLEOTIDE SEQUENCE [LARGE SCALE GENOMIC DNA]</scope>
    <source>
        <strain evidence="20 21">M11/M66-122</strain>
    </source>
</reference>
<feature type="domain" description="Fibronectin type III-like" evidence="19">
    <location>
        <begin position="883"/>
        <end position="965"/>
    </location>
</feature>
<evidence type="ECO:0000256" key="15">
    <source>
        <dbReference type="ARBA" id="ARBA00024983"/>
    </source>
</evidence>
<gene>
    <name evidence="20" type="ORF">SLS62_006926</name>
</gene>
<dbReference type="Pfam" id="PF00933">
    <property type="entry name" value="Glyco_hydro_3"/>
    <property type="match status" value="1"/>
</dbReference>
<dbReference type="PANTHER" id="PTHR42715:SF20">
    <property type="entry name" value="BETA-GLUCOSIDASE E-RELATED"/>
    <property type="match status" value="1"/>
</dbReference>
<dbReference type="InterPro" id="IPR001764">
    <property type="entry name" value="Glyco_hydro_3_N"/>
</dbReference>
<evidence type="ECO:0000256" key="18">
    <source>
        <dbReference type="SAM" id="Phobius"/>
    </source>
</evidence>
<dbReference type="FunFam" id="3.40.50.1700:FF:000003">
    <property type="entry name" value="Probable beta-glucosidase"/>
    <property type="match status" value="1"/>
</dbReference>
<sequence length="974" mass="105873">MATTDPSKESLLSPSQFEDSYEPRDSAEYASEADAAEFTQSDRLTSESHPSHHARSSQARHRRWVRYCCCCFPSFSRKCVLSCLGVFALLWIILVSGGFFAYKNYTSPPDGLSPPWYPTPRGGTAERWADSYRKAADMVSRMILPEKVNVTTGTGWSMGLAVGNTGPATRVGFPALALQDGPLGNRFADNSTAFPAGVTVGATWNRDLMYQWGNAHAVEARKKGINAILGPCVGPLGRAPAGGRNWEGFGADPYLQGVAAAESIRGIQDEGVMATIKHFVANEQEHYRQSWEWGLPNALSSNVDDRTMHELYLWPFADAVKAGVASVMCSYNMVNNSYACGNSKLLNGLLRDELGFQGFVMSDWLAQRSGVASALAGLDMTMPGDGLFWADGKSLWGPELTRSILNGSVPVERLNDMVTRIVAAWYQLGQDDETKFDRKGPNFSSWTYDEEGLIAPGSPTDQEKVKVNQYVDAMGNHSSIARQIAAEGTVLLKNNDLLPITRDGQIGAAKKQRAGTLQIAIFGEDAGPGNGPNYCKDAGCNQGTLAEGWGSGAVDFPYLVPPVDALLEGWRNGSDSSSSARVNVSTYLTNDPPIAKQPHLLEKADLCIVFANSDSGEGFIKWDSVTGDRPDLSLQKGGDDLIVKVVNGCGGGKGDVLVVIHNVGPVTVEKWIDHPNVKAVLLANLPGQESGNALADIIFGDVSPSGRLPWTIGKGLADYGEGGQVMYVPNGIVPQQDFNEGLYIDYRHFDKYNVTPRFEFGYGLGYTTFSIHNLVVTPLRPKSAFPAPRPDPFAAPPEYDASVPSPDEVLFPPDLRRLEKYVYPYLDRVDDIGSAPYPYPDGYDVEQPPSAAGGGEGGNPDLWETYVSVSVDVANTGDRAGQAVPQLYLSYPQPAKKNDGDDEQEEVDFPVRVLRGFEKIALEPAESRTVTFELTRRDLSYWDVGAQNWAMLEEGAYTFSVGESSRRLAVNGTW</sequence>
<accession>A0AAN9YQR8</accession>
<dbReference type="InterPro" id="IPR036881">
    <property type="entry name" value="Glyco_hydro_3_C_sf"/>
</dbReference>
<keyword evidence="11" id="KW-0325">Glycoprotein</keyword>
<evidence type="ECO:0000256" key="8">
    <source>
        <dbReference type="ARBA" id="ARBA00022968"/>
    </source>
</evidence>
<keyword evidence="14 16" id="KW-0624">Polysaccharide degradation</keyword>
<comment type="pathway">
    <text evidence="3 16">Glycan metabolism; cellulose degradation.</text>
</comment>
<keyword evidence="13 16" id="KW-0326">Glycosidase</keyword>
<keyword evidence="5" id="KW-1003">Cell membrane</keyword>
<comment type="function">
    <text evidence="15">Beta-glucosidases are one of a number of cellulolytic enzymes involved in the degradation of cellulosic biomass. Catalyzes the last step releasing glucose from the inhibitory cellobiose.</text>
</comment>
<dbReference type="Gene3D" id="3.20.20.300">
    <property type="entry name" value="Glycoside hydrolase, family 3, N-terminal domain"/>
    <property type="match status" value="1"/>
</dbReference>
<evidence type="ECO:0000256" key="2">
    <source>
        <dbReference type="ARBA" id="ARBA00004401"/>
    </source>
</evidence>
<dbReference type="GO" id="GO:0008422">
    <property type="term" value="F:beta-glucosidase activity"/>
    <property type="evidence" value="ECO:0007669"/>
    <property type="project" value="UniProtKB-EC"/>
</dbReference>
<evidence type="ECO:0000256" key="1">
    <source>
        <dbReference type="ARBA" id="ARBA00000448"/>
    </source>
</evidence>
<keyword evidence="9 18" id="KW-1133">Transmembrane helix</keyword>
<evidence type="ECO:0000256" key="14">
    <source>
        <dbReference type="ARBA" id="ARBA00023326"/>
    </source>
</evidence>
<evidence type="ECO:0000256" key="3">
    <source>
        <dbReference type="ARBA" id="ARBA00004987"/>
    </source>
</evidence>
<evidence type="ECO:0000256" key="5">
    <source>
        <dbReference type="ARBA" id="ARBA00022475"/>
    </source>
</evidence>
<dbReference type="InterPro" id="IPR017853">
    <property type="entry name" value="GH"/>
</dbReference>
<evidence type="ECO:0000256" key="16">
    <source>
        <dbReference type="RuleBase" id="RU361161"/>
    </source>
</evidence>
<dbReference type="SMART" id="SM01217">
    <property type="entry name" value="Fn3_like"/>
    <property type="match status" value="1"/>
</dbReference>
<evidence type="ECO:0000256" key="9">
    <source>
        <dbReference type="ARBA" id="ARBA00022989"/>
    </source>
</evidence>
<dbReference type="PANTHER" id="PTHR42715">
    <property type="entry name" value="BETA-GLUCOSIDASE"/>
    <property type="match status" value="1"/>
</dbReference>
<dbReference type="InterPro" id="IPR050288">
    <property type="entry name" value="Cellulose_deg_GH3"/>
</dbReference>
<dbReference type="AlphaFoldDB" id="A0AAN9YQR8"/>
<dbReference type="GO" id="GO:0005886">
    <property type="term" value="C:plasma membrane"/>
    <property type="evidence" value="ECO:0007669"/>
    <property type="project" value="UniProtKB-SubCell"/>
</dbReference>
<dbReference type="Gene3D" id="2.60.40.10">
    <property type="entry name" value="Immunoglobulins"/>
    <property type="match status" value="1"/>
</dbReference>
<evidence type="ECO:0000256" key="17">
    <source>
        <dbReference type="SAM" id="MobiDB-lite"/>
    </source>
</evidence>
<evidence type="ECO:0000256" key="11">
    <source>
        <dbReference type="ARBA" id="ARBA00023180"/>
    </source>
</evidence>
<keyword evidence="6 18" id="KW-0812">Transmembrane</keyword>
<dbReference type="Pfam" id="PF01915">
    <property type="entry name" value="Glyco_hydro_3_C"/>
    <property type="match status" value="1"/>
</dbReference>
<dbReference type="PROSITE" id="PS00775">
    <property type="entry name" value="GLYCOSYL_HYDROL_F3"/>
    <property type="match status" value="1"/>
</dbReference>
<comment type="caution">
    <text evidence="20">The sequence shown here is derived from an EMBL/GenBank/DDBJ whole genome shotgun (WGS) entry which is preliminary data.</text>
</comment>
<protein>
    <recommendedName>
        <fullName evidence="16">beta-glucosidase</fullName>
        <ecNumber evidence="16">3.2.1.21</ecNumber>
    </recommendedName>
</protein>
<dbReference type="EMBL" id="JAKJXP020000054">
    <property type="protein sequence ID" value="KAK7751097.1"/>
    <property type="molecule type" value="Genomic_DNA"/>
</dbReference>
<evidence type="ECO:0000256" key="4">
    <source>
        <dbReference type="ARBA" id="ARBA00005336"/>
    </source>
</evidence>
<evidence type="ECO:0000313" key="21">
    <source>
        <dbReference type="Proteomes" id="UP001320420"/>
    </source>
</evidence>
<keyword evidence="12 16" id="KW-0119">Carbohydrate metabolism</keyword>
<dbReference type="InterPro" id="IPR036962">
    <property type="entry name" value="Glyco_hydro_3_N_sf"/>
</dbReference>
<evidence type="ECO:0000259" key="19">
    <source>
        <dbReference type="SMART" id="SM01217"/>
    </source>
</evidence>
<dbReference type="PRINTS" id="PR00133">
    <property type="entry name" value="GLHYDRLASE3"/>
</dbReference>
<evidence type="ECO:0000256" key="10">
    <source>
        <dbReference type="ARBA" id="ARBA00023136"/>
    </source>
</evidence>
<comment type="subcellular location">
    <subcellularLocation>
        <location evidence="2">Cell membrane</location>
        <topology evidence="2">Single-pass type II membrane protein</topology>
    </subcellularLocation>
</comment>
<keyword evidence="7 16" id="KW-0378">Hydrolase</keyword>